<evidence type="ECO:0000256" key="3">
    <source>
        <dbReference type="ARBA" id="ARBA00022806"/>
    </source>
</evidence>
<dbReference type="EMBL" id="MN739550">
    <property type="protein sequence ID" value="QHT12764.1"/>
    <property type="molecule type" value="Genomic_DNA"/>
</dbReference>
<dbReference type="Pfam" id="PF00271">
    <property type="entry name" value="Helicase_C"/>
    <property type="match status" value="1"/>
</dbReference>
<dbReference type="GO" id="GO:0006281">
    <property type="term" value="P:DNA repair"/>
    <property type="evidence" value="ECO:0007669"/>
    <property type="project" value="TreeGrafter"/>
</dbReference>
<feature type="compositionally biased region" description="Basic and acidic residues" evidence="5">
    <location>
        <begin position="763"/>
        <end position="772"/>
    </location>
</feature>
<feature type="region of interest" description="Disordered" evidence="5">
    <location>
        <begin position="762"/>
        <end position="781"/>
    </location>
</feature>
<dbReference type="SMART" id="SM00487">
    <property type="entry name" value="DEXDc"/>
    <property type="match status" value="1"/>
</dbReference>
<dbReference type="GO" id="GO:0016787">
    <property type="term" value="F:hydrolase activity"/>
    <property type="evidence" value="ECO:0007669"/>
    <property type="project" value="UniProtKB-KW"/>
</dbReference>
<dbReference type="PROSITE" id="PS51192">
    <property type="entry name" value="HELICASE_ATP_BIND_1"/>
    <property type="match status" value="1"/>
</dbReference>
<dbReference type="PANTHER" id="PTHR45766:SF3">
    <property type="entry name" value="DNA ANNEALING HELICASE AND ENDONUCLEASE ZRANB3"/>
    <property type="match status" value="1"/>
</dbReference>
<keyword evidence="1" id="KW-0547">Nucleotide-binding</keyword>
<dbReference type="Gene3D" id="3.40.50.300">
    <property type="entry name" value="P-loop containing nucleotide triphosphate hydrolases"/>
    <property type="match status" value="2"/>
</dbReference>
<dbReference type="InterPro" id="IPR001650">
    <property type="entry name" value="Helicase_C-like"/>
</dbReference>
<dbReference type="Pfam" id="PF04851">
    <property type="entry name" value="ResIII"/>
    <property type="match status" value="1"/>
</dbReference>
<dbReference type="GO" id="GO:0004520">
    <property type="term" value="F:DNA endonuclease activity"/>
    <property type="evidence" value="ECO:0007669"/>
    <property type="project" value="TreeGrafter"/>
</dbReference>
<dbReference type="InterPro" id="IPR002464">
    <property type="entry name" value="DNA/RNA_helicase_DEAH_CS"/>
</dbReference>
<dbReference type="GO" id="GO:0003677">
    <property type="term" value="F:DNA binding"/>
    <property type="evidence" value="ECO:0007669"/>
    <property type="project" value="InterPro"/>
</dbReference>
<keyword evidence="3" id="KW-0347">Helicase</keyword>
<dbReference type="GO" id="GO:0005524">
    <property type="term" value="F:ATP binding"/>
    <property type="evidence" value="ECO:0007669"/>
    <property type="project" value="UniProtKB-KW"/>
</dbReference>
<organism evidence="7">
    <name type="scientific">viral metagenome</name>
    <dbReference type="NCBI Taxonomy" id="1070528"/>
    <lineage>
        <taxon>unclassified sequences</taxon>
        <taxon>metagenomes</taxon>
        <taxon>organismal metagenomes</taxon>
    </lineage>
</organism>
<evidence type="ECO:0000256" key="1">
    <source>
        <dbReference type="ARBA" id="ARBA00022741"/>
    </source>
</evidence>
<feature type="domain" description="Helicase ATP-binding" evidence="6">
    <location>
        <begin position="281"/>
        <end position="521"/>
    </location>
</feature>
<keyword evidence="4" id="KW-0067">ATP-binding</keyword>
<dbReference type="InterPro" id="IPR027417">
    <property type="entry name" value="P-loop_NTPase"/>
</dbReference>
<dbReference type="GO" id="GO:0004386">
    <property type="term" value="F:helicase activity"/>
    <property type="evidence" value="ECO:0007669"/>
    <property type="project" value="UniProtKB-KW"/>
</dbReference>
<evidence type="ECO:0000256" key="5">
    <source>
        <dbReference type="SAM" id="MobiDB-lite"/>
    </source>
</evidence>
<dbReference type="GO" id="GO:0043596">
    <property type="term" value="C:nuclear replication fork"/>
    <property type="evidence" value="ECO:0007669"/>
    <property type="project" value="TreeGrafter"/>
</dbReference>
<dbReference type="InterPro" id="IPR006935">
    <property type="entry name" value="Helicase/UvrB_N"/>
</dbReference>
<reference evidence="7" key="1">
    <citation type="journal article" date="2020" name="Nature">
        <title>Giant virus diversity and host interactions through global metagenomics.</title>
        <authorList>
            <person name="Schulz F."/>
            <person name="Roux S."/>
            <person name="Paez-Espino D."/>
            <person name="Jungbluth S."/>
            <person name="Walsh D.A."/>
            <person name="Denef V.J."/>
            <person name="McMahon K.D."/>
            <person name="Konstantinidis K.T."/>
            <person name="Eloe-Fadrosh E.A."/>
            <person name="Kyrpides N.C."/>
            <person name="Woyke T."/>
        </authorList>
    </citation>
    <scope>NUCLEOTIDE SEQUENCE</scope>
    <source>
        <strain evidence="7">GVMAG-M-3300023174-130</strain>
    </source>
</reference>
<sequence>MNPLEKIKQKLMAKPTLNEVKPVVVAIQGQANPKQTKLVEKEEGEVSEEPSGPEIPTKMIVIDETNKQYNRNDVLLKLAENKKTRVKVKPIMEAVEASKQNEPIPTPALVEQQQPLKKAKKMAKKPLIIIQGDEDDENNENIEKNENENKERALEIVAEELPQGEEIALTEKKEPAKRGRTTKKVEKGIAIFGPENVVEIGDTPLSQRLAKKEPPVVIKVDSYYMNNREIFVNFINSLFEPYKKELENMNANISCDSIGKDNSDDAGFSLLTHQKIVRDYLNMFTPYRGLLLYHGLGAGKTCSSIAIAEGMKDTKKIIIMLPASLRTNYMEELKHCGDSLYKKNQYWEFISLKSNPEALTTFSAVLNLSQEYITRQKGAWFVNIKKPSNYEELTSIEKKSLDDQLNEMIRNKYTFINYNGLRLKRLQELTSNFTKNLFDNSVIIIDEAHNLISRIVNKIKKEKIIPENERGEKDYSPKFLAVKLYEYLMSAKNARIVLLTGTPIINYPNEFGILFNILRGYIKTWNFPLNVKTTKKIDRNSLQEMLLGEKSLDYLDYSPSSKILTITRNPFGFKNKIKQDTGYKGVSNVKRDDSGNNIFDSDFISEDDFERKIITILKRNDIDVISDGIKIRNQKALPDDFDLFENQYIDSVTKKLKNVDALKRRIIGLSSYFKSAQESLLPTFNKTLGVDYHVVKIPMSDFQFKIYESARKEERKLEKSSKKPQQKLDELYKEATSTYRIFSRLYCNFVMNDRPLPMAKKSKAAEEVREAGEPNEPENDITKLLKDARKEEANVDVNDENEGEEEGDQILDKLGGITYKERIEATIKNIKERSNDYLTPEALARFSPKFLHILDNIKDPEYLGLHLVYSQFRTLEGIGLFSLVLEKNGFARFKIKKNGSDTWEIDIPEADLGKPTYALYTGTETVEEKEITRRIYNGEWDYIPTNLATELRKIANNNNMGEIIKVLMITSSGSEGINLRNTRYVHIMEPYWHPVRTEQVIGRARRICSHKNLPRALQTVEVFVYLMVLSPEQLKSDDAIELKRKDLSKGEPKVPITTDQLLFEISEIKANLSMQLTDAIKESAFDCFIYSNGKCMNFGDPKNSKFSYVPDYTNQQSDVTVRANKKLIEWEGKPITLNGIEYVYRRMSPKKLNIYDKNSYLEALENGETIPVQIGTLEINDKNEQVFKQLVT</sequence>
<dbReference type="InterPro" id="IPR014001">
    <property type="entry name" value="Helicase_ATP-bd"/>
</dbReference>
<proteinExistence type="predicted"/>
<feature type="region of interest" description="Disordered" evidence="5">
    <location>
        <begin position="33"/>
        <end position="54"/>
    </location>
</feature>
<evidence type="ECO:0000259" key="6">
    <source>
        <dbReference type="PROSITE" id="PS51192"/>
    </source>
</evidence>
<name>A0A6C0D9B7_9ZZZZ</name>
<evidence type="ECO:0000313" key="7">
    <source>
        <dbReference type="EMBL" id="QHT12764.1"/>
    </source>
</evidence>
<dbReference type="SUPFAM" id="SSF52540">
    <property type="entry name" value="P-loop containing nucleoside triphosphate hydrolases"/>
    <property type="match status" value="2"/>
</dbReference>
<evidence type="ECO:0000256" key="2">
    <source>
        <dbReference type="ARBA" id="ARBA00022801"/>
    </source>
</evidence>
<dbReference type="PANTHER" id="PTHR45766">
    <property type="entry name" value="DNA ANNEALING HELICASE AND ENDONUCLEASE ZRANB3 FAMILY MEMBER"/>
    <property type="match status" value="1"/>
</dbReference>
<dbReference type="PROSITE" id="PS00690">
    <property type="entry name" value="DEAH_ATP_HELICASE"/>
    <property type="match status" value="1"/>
</dbReference>
<protein>
    <recommendedName>
        <fullName evidence="6">Helicase ATP-binding domain-containing protein</fullName>
    </recommendedName>
</protein>
<dbReference type="GO" id="GO:0031297">
    <property type="term" value="P:replication fork processing"/>
    <property type="evidence" value="ECO:0007669"/>
    <property type="project" value="TreeGrafter"/>
</dbReference>
<dbReference type="AlphaFoldDB" id="A0A6C0D9B7"/>
<evidence type="ECO:0000256" key="4">
    <source>
        <dbReference type="ARBA" id="ARBA00022840"/>
    </source>
</evidence>
<keyword evidence="2" id="KW-0378">Hydrolase</keyword>
<accession>A0A6C0D9B7</accession>